<dbReference type="PATRIC" id="fig|1462.6.peg.3694"/>
<comment type="caution">
    <text evidence="1">The sequence shown here is derived from an EMBL/GenBank/DDBJ whole genome shotgun (WGS) entry which is preliminary data.</text>
</comment>
<reference evidence="1 2" key="1">
    <citation type="submission" date="2015-01" db="EMBL/GenBank/DDBJ databases">
        <authorList>
            <person name="Filippidou S."/>
            <person name="Jeanneret N."/>
            <person name="Russel-Delif L."/>
            <person name="Junier T."/>
            <person name="Wunderlin T."/>
            <person name="Molina V."/>
            <person name="Johnson S.L."/>
            <person name="Davenport K.W."/>
            <person name="Chain P.S."/>
            <person name="Dorador C."/>
            <person name="Junier P."/>
        </authorList>
    </citation>
    <scope>NUCLEOTIDE SEQUENCE [LARGE SCALE GENOMIC DNA]</scope>
    <source>
        <strain evidence="1 2">Et7/4</strain>
    </source>
</reference>
<evidence type="ECO:0000313" key="1">
    <source>
        <dbReference type="EMBL" id="KJE26770.1"/>
    </source>
</evidence>
<dbReference type="EMBL" id="JYBP01000003">
    <property type="protein sequence ID" value="KJE26770.1"/>
    <property type="molecule type" value="Genomic_DNA"/>
</dbReference>
<evidence type="ECO:0000313" key="2">
    <source>
        <dbReference type="Proteomes" id="UP000032522"/>
    </source>
</evidence>
<accession>A0A0D8BRM1</accession>
<sequence>MPRIRIEHFGPVELFEEEITDVTILVGPQASGKSTISKLIFFFQSILDEWVDYLISFRRFITKRCT</sequence>
<name>A0A0D8BRM1_GEOKU</name>
<proteinExistence type="predicted"/>
<organism evidence="1 2">
    <name type="scientific">Geobacillus kaustophilus</name>
    <dbReference type="NCBI Taxonomy" id="1462"/>
    <lineage>
        <taxon>Bacteria</taxon>
        <taxon>Bacillati</taxon>
        <taxon>Bacillota</taxon>
        <taxon>Bacilli</taxon>
        <taxon>Bacillales</taxon>
        <taxon>Anoxybacillaceae</taxon>
        <taxon>Geobacillus</taxon>
        <taxon>Geobacillus thermoleovorans group</taxon>
    </lineage>
</organism>
<dbReference type="RefSeq" id="WP_052524546.1">
    <property type="nucleotide sequence ID" value="NZ_JYBP01000003.1"/>
</dbReference>
<dbReference type="AlphaFoldDB" id="A0A0D8BRM1"/>
<protein>
    <recommendedName>
        <fullName evidence="3">AAA domain-containing protein</fullName>
    </recommendedName>
</protein>
<evidence type="ECO:0008006" key="3">
    <source>
        <dbReference type="Google" id="ProtNLM"/>
    </source>
</evidence>
<dbReference type="OrthoDB" id="308933at2"/>
<gene>
    <name evidence="1" type="ORF">LG52_3354</name>
</gene>
<dbReference type="Proteomes" id="UP000032522">
    <property type="component" value="Unassembled WGS sequence"/>
</dbReference>